<gene>
    <name evidence="9" type="primary">epsF_3</name>
    <name evidence="9" type="ORF">Pan189_22180</name>
</gene>
<evidence type="ECO:0000256" key="5">
    <source>
        <dbReference type="ARBA" id="ARBA00022989"/>
    </source>
</evidence>
<feature type="domain" description="Type II secretion system protein GspF" evidence="8">
    <location>
        <begin position="219"/>
        <end position="335"/>
    </location>
</feature>
<dbReference type="Pfam" id="PF00482">
    <property type="entry name" value="T2SSF"/>
    <property type="match status" value="2"/>
</dbReference>
<dbReference type="PANTHER" id="PTHR30012">
    <property type="entry name" value="GENERAL SECRETION PATHWAY PROTEIN"/>
    <property type="match status" value="1"/>
</dbReference>
<feature type="domain" description="Type II secretion system protein GspF" evidence="8">
    <location>
        <begin position="16"/>
        <end position="137"/>
    </location>
</feature>
<sequence length="349" mass="37747">MLGDGGRIPQKALSQYCRSLGTLLHSGVDIRKAFVIAGDKAKDPRVRRRSAEIAVLLRRGEDVTEAMGHCDPAFPPLMIDMVNVAEKTGTLPEVLHSLSEHFDNNVRLRKSFIGAIAFPVFQLVAAIGIIGLLIFVLGIIGSVTGNETADVLGWGLVGTRGALIWYGSTFGLALGLFVLFKVVRATFSGMQMIDVALLRVPVLGKCLRSFAIARFSWAFALTQQAGMRIDHSLEAAFRATSNGAYIGRGNYVYTAVESGVDLAPALEATRLFPADYLHLVEVGDHSGTVPETLERLSPELEAEARRSMSALVAALAWVIWALVAGFIIFVIFSIFSFYLSKLQEAAAGF</sequence>
<feature type="transmembrane region" description="Helical" evidence="7">
    <location>
        <begin position="112"/>
        <end position="143"/>
    </location>
</feature>
<comment type="similarity">
    <text evidence="2">Belongs to the GSP F family.</text>
</comment>
<dbReference type="RefSeq" id="WP_310820321.1">
    <property type="nucleotide sequence ID" value="NZ_CP036268.1"/>
</dbReference>
<keyword evidence="10" id="KW-1185">Reference proteome</keyword>
<evidence type="ECO:0000256" key="2">
    <source>
        <dbReference type="ARBA" id="ARBA00005745"/>
    </source>
</evidence>
<dbReference type="KEGG" id="svp:Pan189_22180"/>
<organism evidence="9 10">
    <name type="scientific">Stratiformator vulcanicus</name>
    <dbReference type="NCBI Taxonomy" id="2527980"/>
    <lineage>
        <taxon>Bacteria</taxon>
        <taxon>Pseudomonadati</taxon>
        <taxon>Planctomycetota</taxon>
        <taxon>Planctomycetia</taxon>
        <taxon>Planctomycetales</taxon>
        <taxon>Planctomycetaceae</taxon>
        <taxon>Stratiformator</taxon>
    </lineage>
</organism>
<dbReference type="AlphaFoldDB" id="A0A517R1S9"/>
<comment type="subcellular location">
    <subcellularLocation>
        <location evidence="1">Cell membrane</location>
        <topology evidence="1">Multi-pass membrane protein</topology>
    </subcellularLocation>
</comment>
<dbReference type="Gene3D" id="1.20.81.30">
    <property type="entry name" value="Type II secretion system (T2SS), domain F"/>
    <property type="match status" value="2"/>
</dbReference>
<reference evidence="9 10" key="1">
    <citation type="submission" date="2019-02" db="EMBL/GenBank/DDBJ databases">
        <title>Deep-cultivation of Planctomycetes and their phenomic and genomic characterization uncovers novel biology.</title>
        <authorList>
            <person name="Wiegand S."/>
            <person name="Jogler M."/>
            <person name="Boedeker C."/>
            <person name="Pinto D."/>
            <person name="Vollmers J."/>
            <person name="Rivas-Marin E."/>
            <person name="Kohn T."/>
            <person name="Peeters S.H."/>
            <person name="Heuer A."/>
            <person name="Rast P."/>
            <person name="Oberbeckmann S."/>
            <person name="Bunk B."/>
            <person name="Jeske O."/>
            <person name="Meyerdierks A."/>
            <person name="Storesund J.E."/>
            <person name="Kallscheuer N."/>
            <person name="Luecker S."/>
            <person name="Lage O.M."/>
            <person name="Pohl T."/>
            <person name="Merkel B.J."/>
            <person name="Hornburger P."/>
            <person name="Mueller R.-W."/>
            <person name="Bruemmer F."/>
            <person name="Labrenz M."/>
            <person name="Spormann A.M."/>
            <person name="Op den Camp H."/>
            <person name="Overmann J."/>
            <person name="Amann R."/>
            <person name="Jetten M.S.M."/>
            <person name="Mascher T."/>
            <person name="Medema M.H."/>
            <person name="Devos D.P."/>
            <person name="Kaster A.-K."/>
            <person name="Ovreas L."/>
            <person name="Rohde M."/>
            <person name="Galperin M.Y."/>
            <person name="Jogler C."/>
        </authorList>
    </citation>
    <scope>NUCLEOTIDE SEQUENCE [LARGE SCALE GENOMIC DNA]</scope>
    <source>
        <strain evidence="9 10">Pan189</strain>
    </source>
</reference>
<proteinExistence type="inferred from homology"/>
<dbReference type="GO" id="GO:0005886">
    <property type="term" value="C:plasma membrane"/>
    <property type="evidence" value="ECO:0007669"/>
    <property type="project" value="UniProtKB-SubCell"/>
</dbReference>
<dbReference type="Proteomes" id="UP000317318">
    <property type="component" value="Chromosome"/>
</dbReference>
<protein>
    <submittedName>
        <fullName evidence="9">Type II secretion system protein F</fullName>
    </submittedName>
</protein>
<evidence type="ECO:0000256" key="1">
    <source>
        <dbReference type="ARBA" id="ARBA00004651"/>
    </source>
</evidence>
<evidence type="ECO:0000256" key="4">
    <source>
        <dbReference type="ARBA" id="ARBA00022692"/>
    </source>
</evidence>
<evidence type="ECO:0000313" key="9">
    <source>
        <dbReference type="EMBL" id="QDT37836.1"/>
    </source>
</evidence>
<feature type="transmembrane region" description="Helical" evidence="7">
    <location>
        <begin position="310"/>
        <end position="339"/>
    </location>
</feature>
<name>A0A517R1S9_9PLAN</name>
<keyword evidence="5 7" id="KW-1133">Transmembrane helix</keyword>
<accession>A0A517R1S9</accession>
<keyword evidence="4 7" id="KW-0812">Transmembrane</keyword>
<dbReference type="PANTHER" id="PTHR30012:SF0">
    <property type="entry name" value="TYPE II SECRETION SYSTEM PROTEIN F-RELATED"/>
    <property type="match status" value="1"/>
</dbReference>
<evidence type="ECO:0000256" key="6">
    <source>
        <dbReference type="ARBA" id="ARBA00023136"/>
    </source>
</evidence>
<evidence type="ECO:0000256" key="7">
    <source>
        <dbReference type="SAM" id="Phobius"/>
    </source>
</evidence>
<evidence type="ECO:0000313" key="10">
    <source>
        <dbReference type="Proteomes" id="UP000317318"/>
    </source>
</evidence>
<dbReference type="InterPro" id="IPR042094">
    <property type="entry name" value="T2SS_GspF_sf"/>
</dbReference>
<evidence type="ECO:0000259" key="8">
    <source>
        <dbReference type="Pfam" id="PF00482"/>
    </source>
</evidence>
<feature type="transmembrane region" description="Helical" evidence="7">
    <location>
        <begin position="163"/>
        <end position="183"/>
    </location>
</feature>
<keyword evidence="6 7" id="KW-0472">Membrane</keyword>
<dbReference type="InterPro" id="IPR003004">
    <property type="entry name" value="GspF/PilC"/>
</dbReference>
<evidence type="ECO:0000256" key="3">
    <source>
        <dbReference type="ARBA" id="ARBA00022475"/>
    </source>
</evidence>
<dbReference type="EMBL" id="CP036268">
    <property type="protein sequence ID" value="QDT37836.1"/>
    <property type="molecule type" value="Genomic_DNA"/>
</dbReference>
<keyword evidence="3" id="KW-1003">Cell membrane</keyword>
<dbReference type="InterPro" id="IPR018076">
    <property type="entry name" value="T2SS_GspF_dom"/>
</dbReference>